<protein>
    <submittedName>
        <fullName evidence="2">Type 1 fimbrial protein</fullName>
    </submittedName>
</protein>
<name>A0A506QN94_9GAMM</name>
<evidence type="ECO:0000313" key="3">
    <source>
        <dbReference type="Proteomes" id="UP000317747"/>
    </source>
</evidence>
<proteinExistence type="predicted"/>
<feature type="signal peptide" evidence="1">
    <location>
        <begin position="1"/>
        <end position="22"/>
    </location>
</feature>
<sequence>MKLRFSLCLAALLATLAVPASAGSQAGTIIFTGAITNGSCDMNLTQNPVEFDCFDPASGKAIVKTADLMKPETLTGLPIEIKMHWINPDKSKGIIEVTYL</sequence>
<gene>
    <name evidence="2" type="ORF">FJW01_03160</name>
</gene>
<feature type="chain" id="PRO_5022800589" evidence="1">
    <location>
        <begin position="23"/>
        <end position="100"/>
    </location>
</feature>
<dbReference type="OrthoDB" id="6548044at2"/>
<organism evidence="2 3">
    <name type="scientific">Pantoea deleyi</name>
    <dbReference type="NCBI Taxonomy" id="470932"/>
    <lineage>
        <taxon>Bacteria</taxon>
        <taxon>Pseudomonadati</taxon>
        <taxon>Pseudomonadota</taxon>
        <taxon>Gammaproteobacteria</taxon>
        <taxon>Enterobacterales</taxon>
        <taxon>Erwiniaceae</taxon>
        <taxon>Pantoea</taxon>
    </lineage>
</organism>
<dbReference type="AlphaFoldDB" id="A0A506QN94"/>
<dbReference type="EMBL" id="VHJA01000025">
    <property type="protein sequence ID" value="TPV47721.1"/>
    <property type="molecule type" value="Genomic_DNA"/>
</dbReference>
<dbReference type="RefSeq" id="WP_128084636.1">
    <property type="nucleotide sequence ID" value="NZ_CP071407.1"/>
</dbReference>
<comment type="caution">
    <text evidence="2">The sequence shown here is derived from an EMBL/GenBank/DDBJ whole genome shotgun (WGS) entry which is preliminary data.</text>
</comment>
<dbReference type="Proteomes" id="UP000317747">
    <property type="component" value="Unassembled WGS sequence"/>
</dbReference>
<reference evidence="2 3" key="1">
    <citation type="submission" date="2019-06" db="EMBL/GenBank/DDBJ databases">
        <title>Taxogenomics and systematics of the genus Pantoea.</title>
        <authorList>
            <person name="Tambong J.T."/>
        </authorList>
    </citation>
    <scope>NUCLEOTIDE SEQUENCE [LARGE SCALE GENOMIC DNA]</scope>
    <source>
        <strain evidence="2 3">LMG 24200</strain>
    </source>
</reference>
<keyword evidence="3" id="KW-1185">Reference proteome</keyword>
<keyword evidence="1" id="KW-0732">Signal</keyword>
<evidence type="ECO:0000313" key="2">
    <source>
        <dbReference type="EMBL" id="TPV47721.1"/>
    </source>
</evidence>
<accession>A0A506QN94</accession>
<evidence type="ECO:0000256" key="1">
    <source>
        <dbReference type="SAM" id="SignalP"/>
    </source>
</evidence>